<feature type="chain" id="PRO_5019295022" evidence="2">
    <location>
        <begin position="29"/>
        <end position="155"/>
    </location>
</feature>
<keyword evidence="4" id="KW-1185">Reference proteome</keyword>
<feature type="signal peptide" evidence="2">
    <location>
        <begin position="1"/>
        <end position="28"/>
    </location>
</feature>
<proteinExistence type="predicted"/>
<organism evidence="3 4">
    <name type="scientific">Glycine soja</name>
    <name type="common">Wild soybean</name>
    <dbReference type="NCBI Taxonomy" id="3848"/>
    <lineage>
        <taxon>Eukaryota</taxon>
        <taxon>Viridiplantae</taxon>
        <taxon>Streptophyta</taxon>
        <taxon>Embryophyta</taxon>
        <taxon>Tracheophyta</taxon>
        <taxon>Spermatophyta</taxon>
        <taxon>Magnoliopsida</taxon>
        <taxon>eudicotyledons</taxon>
        <taxon>Gunneridae</taxon>
        <taxon>Pentapetalae</taxon>
        <taxon>rosids</taxon>
        <taxon>fabids</taxon>
        <taxon>Fabales</taxon>
        <taxon>Fabaceae</taxon>
        <taxon>Papilionoideae</taxon>
        <taxon>50 kb inversion clade</taxon>
        <taxon>NPAAA clade</taxon>
        <taxon>indigoferoid/millettioid clade</taxon>
        <taxon>Phaseoleae</taxon>
        <taxon>Glycine</taxon>
        <taxon>Glycine subgen. Soja</taxon>
    </lineage>
</organism>
<sequence>MACFPLMPMLTLSSVILLLSTCSSTVSATATQTTSIVGKVDQVPHIMCKECELPPPPLAPPPPLRPSPPPLLPPSPLPPNLPSPVLPPLSIPPDGPGGYLVPPSRSPNPPGTIDLDDLNGAKMINPLLRFSNPSYLSLQSFSFLVLLCLPCYFFI</sequence>
<protein>
    <submittedName>
        <fullName evidence="3">Uncharacterized protein</fullName>
    </submittedName>
</protein>
<evidence type="ECO:0000256" key="1">
    <source>
        <dbReference type="SAM" id="MobiDB-lite"/>
    </source>
</evidence>
<comment type="caution">
    <text evidence="3">The sequence shown here is derived from an EMBL/GenBank/DDBJ whole genome shotgun (WGS) entry which is preliminary data.</text>
</comment>
<evidence type="ECO:0000313" key="4">
    <source>
        <dbReference type="Proteomes" id="UP000289340"/>
    </source>
</evidence>
<evidence type="ECO:0000256" key="2">
    <source>
        <dbReference type="SAM" id="SignalP"/>
    </source>
</evidence>
<gene>
    <name evidence="3" type="ORF">D0Y65_025707</name>
</gene>
<evidence type="ECO:0000313" key="3">
    <source>
        <dbReference type="EMBL" id="RZB85196.1"/>
    </source>
</evidence>
<dbReference type="EMBL" id="QZWG01000010">
    <property type="protein sequence ID" value="RZB85196.1"/>
    <property type="molecule type" value="Genomic_DNA"/>
</dbReference>
<accession>A0A445IGP3</accession>
<dbReference type="Proteomes" id="UP000289340">
    <property type="component" value="Chromosome 10"/>
</dbReference>
<feature type="region of interest" description="Disordered" evidence="1">
    <location>
        <begin position="57"/>
        <end position="113"/>
    </location>
</feature>
<name>A0A445IGP3_GLYSO</name>
<feature type="compositionally biased region" description="Pro residues" evidence="1">
    <location>
        <begin position="57"/>
        <end position="95"/>
    </location>
</feature>
<keyword evidence="2" id="KW-0732">Signal</keyword>
<reference evidence="3 4" key="1">
    <citation type="submission" date="2018-09" db="EMBL/GenBank/DDBJ databases">
        <title>A high-quality reference genome of wild soybean provides a powerful tool to mine soybean genomes.</title>
        <authorList>
            <person name="Xie M."/>
            <person name="Chung C.Y.L."/>
            <person name="Li M.-W."/>
            <person name="Wong F.-L."/>
            <person name="Chan T.-F."/>
            <person name="Lam H.-M."/>
        </authorList>
    </citation>
    <scope>NUCLEOTIDE SEQUENCE [LARGE SCALE GENOMIC DNA]</scope>
    <source>
        <strain evidence="4">cv. W05</strain>
        <tissue evidence="3">Hypocotyl of etiolated seedlings</tissue>
    </source>
</reference>
<dbReference type="AlphaFoldDB" id="A0A445IGP3"/>